<protein>
    <submittedName>
        <fullName evidence="11">Doxorubicin resistance ATP-binding protein DrrA</fullName>
    </submittedName>
</protein>
<evidence type="ECO:0000256" key="4">
    <source>
        <dbReference type="ARBA" id="ARBA00022692"/>
    </source>
</evidence>
<keyword evidence="3" id="KW-0813">Transport</keyword>
<reference evidence="11" key="1">
    <citation type="submission" date="2023-03" db="EMBL/GenBank/DDBJ databases">
        <authorList>
            <person name="Steffen K."/>
            <person name="Cardenas P."/>
        </authorList>
    </citation>
    <scope>NUCLEOTIDE SEQUENCE</scope>
</reference>
<gene>
    <name evidence="11" type="ORF">GBAR_LOCUS20132</name>
</gene>
<keyword evidence="6 11" id="KW-0067">ATP-binding</keyword>
<sequence>MNISKGEIYGFLGPNGAGKTTLVRILITLLMPTAGSATVAGFDVVSEANEADAAKAAVVGLEGVVDVDSSGGEVIIQVVNGAAHISDVALALNAREVQVRELTLRTPTLDDVFLSVVGARMEQEAEMSLSAFPGLDYKAFQLPVGIIFAVTGVSRAVTMVTDIQTGYFDRLSLTPVNRLSLLLGFTVADFVLVVVLTIPVVVLGFIVGVRFESGIIGLLLFVLMSGLWGLAYTGFPYAIAFKTGNPAAVNSSFLLFFPFVFLTTVFVPREAMTGWMATITIYNPVTYLLDALRSLISVGWDFEALIKGVAAIALVGAVSGALALTALRGRTRRK</sequence>
<accession>A0AA35SUY2</accession>
<dbReference type="Pfam" id="PF01061">
    <property type="entry name" value="ABC2_membrane"/>
    <property type="match status" value="1"/>
</dbReference>
<dbReference type="InterPro" id="IPR050763">
    <property type="entry name" value="ABC_transporter_ATP-binding"/>
</dbReference>
<evidence type="ECO:0000256" key="3">
    <source>
        <dbReference type="ARBA" id="ARBA00022448"/>
    </source>
</evidence>
<dbReference type="InterPro" id="IPR027417">
    <property type="entry name" value="P-loop_NTPase"/>
</dbReference>
<keyword evidence="12" id="KW-1185">Reference proteome</keyword>
<proteinExistence type="inferred from homology"/>
<feature type="transmembrane region" description="Helical" evidence="9">
    <location>
        <begin position="304"/>
        <end position="327"/>
    </location>
</feature>
<dbReference type="GO" id="GO:0005524">
    <property type="term" value="F:ATP binding"/>
    <property type="evidence" value="ECO:0007669"/>
    <property type="project" value="UniProtKB-KW"/>
</dbReference>
<keyword evidence="5" id="KW-0547">Nucleotide-binding</keyword>
<comment type="subcellular location">
    <subcellularLocation>
        <location evidence="1">Membrane</location>
        <topology evidence="1">Multi-pass membrane protein</topology>
    </subcellularLocation>
</comment>
<dbReference type="GO" id="GO:0016887">
    <property type="term" value="F:ATP hydrolysis activity"/>
    <property type="evidence" value="ECO:0007669"/>
    <property type="project" value="InterPro"/>
</dbReference>
<name>A0AA35SUY2_GEOBA</name>
<dbReference type="Pfam" id="PF00005">
    <property type="entry name" value="ABC_tran"/>
    <property type="match status" value="1"/>
</dbReference>
<dbReference type="InterPro" id="IPR047817">
    <property type="entry name" value="ABC2_TM_bact-type"/>
</dbReference>
<feature type="domain" description="ABC transmembrane type-2" evidence="10">
    <location>
        <begin position="98"/>
        <end position="330"/>
    </location>
</feature>
<evidence type="ECO:0000256" key="9">
    <source>
        <dbReference type="SAM" id="Phobius"/>
    </source>
</evidence>
<feature type="transmembrane region" description="Helical" evidence="9">
    <location>
        <begin position="215"/>
        <end position="235"/>
    </location>
</feature>
<evidence type="ECO:0000256" key="5">
    <source>
        <dbReference type="ARBA" id="ARBA00022741"/>
    </source>
</evidence>
<dbReference type="InterPro" id="IPR013525">
    <property type="entry name" value="ABC2_TM"/>
</dbReference>
<dbReference type="GO" id="GO:0016020">
    <property type="term" value="C:membrane"/>
    <property type="evidence" value="ECO:0007669"/>
    <property type="project" value="UniProtKB-SubCell"/>
</dbReference>
<organism evidence="11 12">
    <name type="scientific">Geodia barretti</name>
    <name type="common">Barrett's horny sponge</name>
    <dbReference type="NCBI Taxonomy" id="519541"/>
    <lineage>
        <taxon>Eukaryota</taxon>
        <taxon>Metazoa</taxon>
        <taxon>Porifera</taxon>
        <taxon>Demospongiae</taxon>
        <taxon>Heteroscleromorpha</taxon>
        <taxon>Tetractinellida</taxon>
        <taxon>Astrophorina</taxon>
        <taxon>Geodiidae</taxon>
        <taxon>Geodia</taxon>
    </lineage>
</organism>
<evidence type="ECO:0000256" key="6">
    <source>
        <dbReference type="ARBA" id="ARBA00022840"/>
    </source>
</evidence>
<evidence type="ECO:0000256" key="1">
    <source>
        <dbReference type="ARBA" id="ARBA00004141"/>
    </source>
</evidence>
<dbReference type="EMBL" id="CASHTH010002829">
    <property type="protein sequence ID" value="CAI8035882.1"/>
    <property type="molecule type" value="Genomic_DNA"/>
</dbReference>
<evidence type="ECO:0000256" key="8">
    <source>
        <dbReference type="ARBA" id="ARBA00023136"/>
    </source>
</evidence>
<feature type="transmembrane region" description="Helical" evidence="9">
    <location>
        <begin position="247"/>
        <end position="267"/>
    </location>
</feature>
<dbReference type="Gene3D" id="3.40.50.300">
    <property type="entry name" value="P-loop containing nucleotide triphosphate hydrolases"/>
    <property type="match status" value="1"/>
</dbReference>
<dbReference type="AlphaFoldDB" id="A0AA35SUY2"/>
<evidence type="ECO:0000313" key="11">
    <source>
        <dbReference type="EMBL" id="CAI8035882.1"/>
    </source>
</evidence>
<dbReference type="SUPFAM" id="SSF52540">
    <property type="entry name" value="P-loop containing nucleoside triphosphate hydrolases"/>
    <property type="match status" value="2"/>
</dbReference>
<evidence type="ECO:0000259" key="10">
    <source>
        <dbReference type="PROSITE" id="PS51012"/>
    </source>
</evidence>
<dbReference type="InterPro" id="IPR003439">
    <property type="entry name" value="ABC_transporter-like_ATP-bd"/>
</dbReference>
<comment type="similarity">
    <text evidence="2">Belongs to the ABC transporter superfamily.</text>
</comment>
<keyword evidence="8 9" id="KW-0472">Membrane</keyword>
<comment type="caution">
    <text evidence="11">The sequence shown here is derived from an EMBL/GenBank/DDBJ whole genome shotgun (WGS) entry which is preliminary data.</text>
</comment>
<evidence type="ECO:0000256" key="2">
    <source>
        <dbReference type="ARBA" id="ARBA00005417"/>
    </source>
</evidence>
<dbReference type="GO" id="GO:0140359">
    <property type="term" value="F:ABC-type transporter activity"/>
    <property type="evidence" value="ECO:0007669"/>
    <property type="project" value="InterPro"/>
</dbReference>
<dbReference type="PROSITE" id="PS51012">
    <property type="entry name" value="ABC_TM2"/>
    <property type="match status" value="1"/>
</dbReference>
<dbReference type="PANTHER" id="PTHR42711:SF5">
    <property type="entry name" value="ABC TRANSPORTER ATP-BINDING PROTEIN NATA"/>
    <property type="match status" value="1"/>
</dbReference>
<evidence type="ECO:0000256" key="7">
    <source>
        <dbReference type="ARBA" id="ARBA00022989"/>
    </source>
</evidence>
<dbReference type="PANTHER" id="PTHR42711">
    <property type="entry name" value="ABC TRANSPORTER ATP-BINDING PROTEIN"/>
    <property type="match status" value="1"/>
</dbReference>
<feature type="transmembrane region" description="Helical" evidence="9">
    <location>
        <begin position="179"/>
        <end position="209"/>
    </location>
</feature>
<keyword evidence="7 9" id="KW-1133">Transmembrane helix</keyword>
<evidence type="ECO:0000313" key="12">
    <source>
        <dbReference type="Proteomes" id="UP001174909"/>
    </source>
</evidence>
<keyword evidence="4 9" id="KW-0812">Transmembrane</keyword>
<dbReference type="Proteomes" id="UP001174909">
    <property type="component" value="Unassembled WGS sequence"/>
</dbReference>